<dbReference type="PANTHER" id="PTHR46268:SF15">
    <property type="entry name" value="UNIVERSAL STRESS PROTEIN HP_0031"/>
    <property type="match status" value="1"/>
</dbReference>
<accession>A0A437H263</accession>
<evidence type="ECO:0000256" key="1">
    <source>
        <dbReference type="ARBA" id="ARBA00008791"/>
    </source>
</evidence>
<dbReference type="RefSeq" id="WP_127611789.1">
    <property type="nucleotide sequence ID" value="NZ_RXOL01000001.1"/>
</dbReference>
<feature type="domain" description="UspA" evidence="2">
    <location>
        <begin position="149"/>
        <end position="265"/>
    </location>
</feature>
<dbReference type="OrthoDB" id="9804721at2"/>
<dbReference type="PANTHER" id="PTHR46268">
    <property type="entry name" value="STRESS RESPONSE PROTEIN NHAX"/>
    <property type="match status" value="1"/>
</dbReference>
<dbReference type="EMBL" id="RXOL01000001">
    <property type="protein sequence ID" value="RVQ69602.1"/>
    <property type="molecule type" value="Genomic_DNA"/>
</dbReference>
<comment type="similarity">
    <text evidence="1">Belongs to the universal stress protein A family.</text>
</comment>
<dbReference type="SUPFAM" id="SSF52402">
    <property type="entry name" value="Adenine nucleotide alpha hydrolases-like"/>
    <property type="match status" value="2"/>
</dbReference>
<dbReference type="Pfam" id="PF00582">
    <property type="entry name" value="Usp"/>
    <property type="match status" value="1"/>
</dbReference>
<dbReference type="Proteomes" id="UP000283003">
    <property type="component" value="Unassembled WGS sequence"/>
</dbReference>
<organism evidence="3 4">
    <name type="scientific">Croceicoccus ponticola</name>
    <dbReference type="NCBI Taxonomy" id="2217664"/>
    <lineage>
        <taxon>Bacteria</taxon>
        <taxon>Pseudomonadati</taxon>
        <taxon>Pseudomonadota</taxon>
        <taxon>Alphaproteobacteria</taxon>
        <taxon>Sphingomonadales</taxon>
        <taxon>Erythrobacteraceae</taxon>
        <taxon>Croceicoccus</taxon>
    </lineage>
</organism>
<evidence type="ECO:0000313" key="4">
    <source>
        <dbReference type="Proteomes" id="UP000283003"/>
    </source>
</evidence>
<reference evidence="3 4" key="1">
    <citation type="submission" date="2018-12" db="EMBL/GenBank/DDBJ databases">
        <title>Croceicoccus ponticola sp. nov., a lipolytic bacterium isolated from seawater.</title>
        <authorList>
            <person name="Yoon J.-H."/>
        </authorList>
    </citation>
    <scope>NUCLEOTIDE SEQUENCE [LARGE SCALE GENOMIC DNA]</scope>
    <source>
        <strain evidence="3 4">GM-16</strain>
    </source>
</reference>
<evidence type="ECO:0000313" key="3">
    <source>
        <dbReference type="EMBL" id="RVQ69602.1"/>
    </source>
</evidence>
<dbReference type="Gene3D" id="3.40.50.12370">
    <property type="match status" value="1"/>
</dbReference>
<dbReference type="InterPro" id="IPR006015">
    <property type="entry name" value="Universal_stress_UspA"/>
</dbReference>
<dbReference type="CDD" id="cd00293">
    <property type="entry name" value="USP-like"/>
    <property type="match status" value="1"/>
</dbReference>
<comment type="caution">
    <text evidence="3">The sequence shown here is derived from an EMBL/GenBank/DDBJ whole genome shotgun (WGS) entry which is preliminary data.</text>
</comment>
<dbReference type="PRINTS" id="PR01438">
    <property type="entry name" value="UNVRSLSTRESS"/>
</dbReference>
<proteinExistence type="inferred from homology"/>
<dbReference type="AlphaFoldDB" id="A0A437H263"/>
<dbReference type="InterPro" id="IPR006016">
    <property type="entry name" value="UspA"/>
</dbReference>
<keyword evidence="4" id="KW-1185">Reference proteome</keyword>
<evidence type="ECO:0000259" key="2">
    <source>
        <dbReference type="Pfam" id="PF00582"/>
    </source>
</evidence>
<gene>
    <name evidence="3" type="ORF">EKN06_05415</name>
</gene>
<sequence length="266" mass="28803">MKNILLLVHDDTGQEARLQVALDVTRALNGHLECLDVMALPMIISDYYADSFEATVMVKEQEREGKNVARLTQRLATEDVAWSMGETYGTLVEAMIDASQMADLIVVSARLGDDADEKRHARPERLPLASRRPILAVPPQCRGMDATGTVVVAWDGSRAGNEALRAAVPLLTRANEVVLLEVNQPEGAFAMKDAATYLSRHGIAADLVERETRGAVADVILKHAENRNAAFIVMGAYGTPSVAEAVFGGVTRTMLSQSPIPLFVAH</sequence>
<name>A0A437H263_9SPHN</name>
<protein>
    <submittedName>
        <fullName evidence="3">Universal stress protein</fullName>
    </submittedName>
</protein>